<comment type="caution">
    <text evidence="4">The sequence shown here is derived from an EMBL/GenBank/DDBJ whole genome shotgun (WGS) entry which is preliminary data.</text>
</comment>
<accession>A0ABD1UL71</accession>
<dbReference type="AlphaFoldDB" id="A0ABD1UL71"/>
<protein>
    <submittedName>
        <fullName evidence="4">Subtilisin-like serine protease-related</fullName>
    </submittedName>
</protein>
<keyword evidence="2" id="KW-0732">Signal</keyword>
<proteinExistence type="inferred from homology"/>
<evidence type="ECO:0000256" key="1">
    <source>
        <dbReference type="ARBA" id="ARBA00011073"/>
    </source>
</evidence>
<dbReference type="Gene3D" id="2.60.40.2310">
    <property type="match status" value="1"/>
</dbReference>
<evidence type="ECO:0000256" key="2">
    <source>
        <dbReference type="ARBA" id="ARBA00022729"/>
    </source>
</evidence>
<evidence type="ECO:0000259" key="3">
    <source>
        <dbReference type="Pfam" id="PF17766"/>
    </source>
</evidence>
<evidence type="ECO:0000313" key="4">
    <source>
        <dbReference type="EMBL" id="KAL2525809.1"/>
    </source>
</evidence>
<comment type="similarity">
    <text evidence="1">Belongs to the peptidase S8 family.</text>
</comment>
<gene>
    <name evidence="4" type="ORF">Adt_10863</name>
</gene>
<dbReference type="PANTHER" id="PTHR10795">
    <property type="entry name" value="PROPROTEIN CONVERTASE SUBTILISIN/KEXIN"/>
    <property type="match status" value="1"/>
</dbReference>
<organism evidence="4 5">
    <name type="scientific">Abeliophyllum distichum</name>
    <dbReference type="NCBI Taxonomy" id="126358"/>
    <lineage>
        <taxon>Eukaryota</taxon>
        <taxon>Viridiplantae</taxon>
        <taxon>Streptophyta</taxon>
        <taxon>Embryophyta</taxon>
        <taxon>Tracheophyta</taxon>
        <taxon>Spermatophyta</taxon>
        <taxon>Magnoliopsida</taxon>
        <taxon>eudicotyledons</taxon>
        <taxon>Gunneridae</taxon>
        <taxon>Pentapetalae</taxon>
        <taxon>asterids</taxon>
        <taxon>lamiids</taxon>
        <taxon>Lamiales</taxon>
        <taxon>Oleaceae</taxon>
        <taxon>Forsythieae</taxon>
        <taxon>Abeliophyllum</taxon>
    </lineage>
</organism>
<sequence>MWASYSTKNLRLVTGDNSTYTQANNGTVWDLNYPSFALSATSSGSVTCVFHRTVSNVGLPVSTYTAVVGAPSGLSIKVSRSVLSFKSIGQKQTFVVTIEATLNSSRLSGSLVWDDGMYRVRSPIVAYAAWDDGMCQVRNPVVAYAA</sequence>
<dbReference type="InterPro" id="IPR041469">
    <property type="entry name" value="Subtilisin-like_FN3"/>
</dbReference>
<dbReference type="InterPro" id="IPR045051">
    <property type="entry name" value="SBT"/>
</dbReference>
<keyword evidence="5" id="KW-1185">Reference proteome</keyword>
<dbReference type="Pfam" id="PF17766">
    <property type="entry name" value="fn3_6"/>
    <property type="match status" value="1"/>
</dbReference>
<feature type="domain" description="Subtilisin-like protease fibronectin type-III" evidence="3">
    <location>
        <begin position="30"/>
        <end position="125"/>
    </location>
</feature>
<dbReference type="EMBL" id="JBFOLK010000003">
    <property type="protein sequence ID" value="KAL2525809.1"/>
    <property type="molecule type" value="Genomic_DNA"/>
</dbReference>
<dbReference type="Proteomes" id="UP001604336">
    <property type="component" value="Unassembled WGS sequence"/>
</dbReference>
<evidence type="ECO:0000313" key="5">
    <source>
        <dbReference type="Proteomes" id="UP001604336"/>
    </source>
</evidence>
<reference evidence="5" key="1">
    <citation type="submission" date="2024-07" db="EMBL/GenBank/DDBJ databases">
        <title>Two chromosome-level genome assemblies of Korean endemic species Abeliophyllum distichum and Forsythia ovata (Oleaceae).</title>
        <authorList>
            <person name="Jang H."/>
        </authorList>
    </citation>
    <scope>NUCLEOTIDE SEQUENCE [LARGE SCALE GENOMIC DNA]</scope>
</reference>
<name>A0ABD1UL71_9LAMI</name>